<evidence type="ECO:0000256" key="4">
    <source>
        <dbReference type="ARBA" id="ARBA00022827"/>
    </source>
</evidence>
<accession>A0A373FLF5</accession>
<dbReference type="InterPro" id="IPR016166">
    <property type="entry name" value="FAD-bd_PCMH"/>
</dbReference>
<dbReference type="OrthoDB" id="9775082at2"/>
<dbReference type="SUPFAM" id="SSF56176">
    <property type="entry name" value="FAD-binding/transporter-associated domain-like"/>
    <property type="match status" value="1"/>
</dbReference>
<comment type="cofactor">
    <cofactor evidence="1">
        <name>FAD</name>
        <dbReference type="ChEBI" id="CHEBI:57692"/>
    </cofactor>
</comment>
<sequence>MMNNNHVFRRTLLKAASLLGAGSTGLLSMGSALAKTVQTTSSARPAALAHFKGEIITRSDSRYLGWFWAMSWYRIKPNTFPSMFARPTSREDLALLMAYANQTQTRVVARSSGHNISNPVLAQDAITVDMSLFDEIGEIDVASKTLWAGPGVFSEPLNKALYAKGLAFPSAHTGFVTIGGYLLGGGMGWNMPAWGMGCGSVLAAEVMLADGKIVTASATENTDLYWALRGVGPGFFGLVLRYKLQAHAAPKIVKNTFFYTLDQLDKAVPAFLALLPASKNRSEVLGAMGMFNPPGTPKDKETWHWAVNVFSYGATEKDAQEAAKVFTQSDVGKHATWSKAESQPLGYLDLYSQLATDFYSEFRTSEVALFTDDPTQVLKKLGARLKAKALDPRSFGFSVLGCNPTVLEPCSFTYKADHYVSWYLIGTTNDDVKKNYALMDELYQELKPLIKGYYINEIDLTHFPHMARECFSDDKWKKLHAVRKQYDPNKRFVSYLDA</sequence>
<keyword evidence="5" id="KW-0560">Oxidoreductase</keyword>
<proteinExistence type="inferred from homology"/>
<evidence type="ECO:0000256" key="3">
    <source>
        <dbReference type="ARBA" id="ARBA00022630"/>
    </source>
</evidence>
<organism evidence="8 9">
    <name type="scientific">Comamonas testosteroni</name>
    <name type="common">Pseudomonas testosteroni</name>
    <dbReference type="NCBI Taxonomy" id="285"/>
    <lineage>
        <taxon>Bacteria</taxon>
        <taxon>Pseudomonadati</taxon>
        <taxon>Pseudomonadota</taxon>
        <taxon>Betaproteobacteria</taxon>
        <taxon>Burkholderiales</taxon>
        <taxon>Comamonadaceae</taxon>
        <taxon>Comamonas</taxon>
    </lineage>
</organism>
<feature type="domain" description="FAD-binding PCMH-type" evidence="7">
    <location>
        <begin position="75"/>
        <end position="249"/>
    </location>
</feature>
<evidence type="ECO:0000256" key="1">
    <source>
        <dbReference type="ARBA" id="ARBA00001974"/>
    </source>
</evidence>
<evidence type="ECO:0000259" key="7">
    <source>
        <dbReference type="PROSITE" id="PS51387"/>
    </source>
</evidence>
<dbReference type="Proteomes" id="UP000261948">
    <property type="component" value="Unassembled WGS sequence"/>
</dbReference>
<dbReference type="GO" id="GO:0016491">
    <property type="term" value="F:oxidoreductase activity"/>
    <property type="evidence" value="ECO:0007669"/>
    <property type="project" value="UniProtKB-KW"/>
</dbReference>
<gene>
    <name evidence="8" type="ORF">DZC30_11855</name>
</gene>
<dbReference type="Pfam" id="PF01565">
    <property type="entry name" value="FAD_binding_4"/>
    <property type="match status" value="1"/>
</dbReference>
<dbReference type="Gene3D" id="3.40.462.20">
    <property type="match status" value="1"/>
</dbReference>
<keyword evidence="6" id="KW-0732">Signal</keyword>
<dbReference type="AlphaFoldDB" id="A0A373FLF5"/>
<feature type="signal peptide" evidence="6">
    <location>
        <begin position="1"/>
        <end position="34"/>
    </location>
</feature>
<dbReference type="PROSITE" id="PS00862">
    <property type="entry name" value="OX2_COVAL_FAD"/>
    <property type="match status" value="1"/>
</dbReference>
<reference evidence="8 9" key="1">
    <citation type="submission" date="2018-08" db="EMBL/GenBank/DDBJ databases">
        <title>Comamonas testosteroni strain SWCO2.</title>
        <authorList>
            <person name="Jiang N."/>
            <person name="Zhang X.Z."/>
        </authorList>
    </citation>
    <scope>NUCLEOTIDE SEQUENCE [LARGE SCALE GENOMIC DNA]</scope>
    <source>
        <strain evidence="8 9">SWCO2</strain>
    </source>
</reference>
<dbReference type="Gene3D" id="3.30.43.10">
    <property type="entry name" value="Uridine Diphospho-n-acetylenolpyruvylglucosamine Reductase, domain 2"/>
    <property type="match status" value="1"/>
</dbReference>
<name>A0A373FLF5_COMTE</name>
<evidence type="ECO:0000256" key="5">
    <source>
        <dbReference type="ARBA" id="ARBA00023002"/>
    </source>
</evidence>
<dbReference type="InterPro" id="IPR006094">
    <property type="entry name" value="Oxid_FAD_bind_N"/>
</dbReference>
<dbReference type="InterPro" id="IPR050416">
    <property type="entry name" value="FAD-linked_Oxidoreductase"/>
</dbReference>
<dbReference type="PROSITE" id="PS51387">
    <property type="entry name" value="FAD_PCMH"/>
    <property type="match status" value="1"/>
</dbReference>
<dbReference type="InterPro" id="IPR036318">
    <property type="entry name" value="FAD-bd_PCMH-like_sf"/>
</dbReference>
<dbReference type="PROSITE" id="PS51318">
    <property type="entry name" value="TAT"/>
    <property type="match status" value="1"/>
</dbReference>
<comment type="caution">
    <text evidence="8">The sequence shown here is derived from an EMBL/GenBank/DDBJ whole genome shotgun (WGS) entry which is preliminary data.</text>
</comment>
<keyword evidence="9" id="KW-1185">Reference proteome</keyword>
<dbReference type="GO" id="GO:0071949">
    <property type="term" value="F:FAD binding"/>
    <property type="evidence" value="ECO:0007669"/>
    <property type="project" value="InterPro"/>
</dbReference>
<dbReference type="InterPro" id="IPR006311">
    <property type="entry name" value="TAT_signal"/>
</dbReference>
<dbReference type="InterPro" id="IPR016167">
    <property type="entry name" value="FAD-bd_PCMH_sub1"/>
</dbReference>
<protein>
    <submittedName>
        <fullName evidence="8">FAD-binding oxidoreductase</fullName>
    </submittedName>
</protein>
<dbReference type="EMBL" id="QURR01000013">
    <property type="protein sequence ID" value="RGE44787.1"/>
    <property type="molecule type" value="Genomic_DNA"/>
</dbReference>
<evidence type="ECO:0000313" key="8">
    <source>
        <dbReference type="EMBL" id="RGE44787.1"/>
    </source>
</evidence>
<evidence type="ECO:0000256" key="6">
    <source>
        <dbReference type="SAM" id="SignalP"/>
    </source>
</evidence>
<dbReference type="Gene3D" id="3.30.465.10">
    <property type="match status" value="1"/>
</dbReference>
<dbReference type="PANTHER" id="PTHR42973">
    <property type="entry name" value="BINDING OXIDOREDUCTASE, PUTATIVE (AFU_ORTHOLOGUE AFUA_1G17690)-RELATED"/>
    <property type="match status" value="1"/>
</dbReference>
<evidence type="ECO:0000313" key="9">
    <source>
        <dbReference type="Proteomes" id="UP000261948"/>
    </source>
</evidence>
<feature type="chain" id="PRO_5016712847" evidence="6">
    <location>
        <begin position="35"/>
        <end position="498"/>
    </location>
</feature>
<dbReference type="PANTHER" id="PTHR42973:SF39">
    <property type="entry name" value="FAD-BINDING PCMH-TYPE DOMAIN-CONTAINING PROTEIN"/>
    <property type="match status" value="1"/>
</dbReference>
<evidence type="ECO:0000256" key="2">
    <source>
        <dbReference type="ARBA" id="ARBA00005466"/>
    </source>
</evidence>
<keyword evidence="4" id="KW-0274">FAD</keyword>
<keyword evidence="3" id="KW-0285">Flavoprotein</keyword>
<comment type="similarity">
    <text evidence="2">Belongs to the oxygen-dependent FAD-linked oxidoreductase family.</text>
</comment>
<dbReference type="InterPro" id="IPR016169">
    <property type="entry name" value="FAD-bd_PCMH_sub2"/>
</dbReference>
<dbReference type="InterPro" id="IPR006093">
    <property type="entry name" value="Oxy_OxRdtase_FAD_BS"/>
</dbReference>